<evidence type="ECO:0008006" key="3">
    <source>
        <dbReference type="Google" id="ProtNLM"/>
    </source>
</evidence>
<evidence type="ECO:0000313" key="1">
    <source>
        <dbReference type="EMBL" id="GAA4493819.1"/>
    </source>
</evidence>
<evidence type="ECO:0000313" key="2">
    <source>
        <dbReference type="Proteomes" id="UP001500503"/>
    </source>
</evidence>
<organism evidence="1 2">
    <name type="scientific">Actinoallomurus oryzae</name>
    <dbReference type="NCBI Taxonomy" id="502180"/>
    <lineage>
        <taxon>Bacteria</taxon>
        <taxon>Bacillati</taxon>
        <taxon>Actinomycetota</taxon>
        <taxon>Actinomycetes</taxon>
        <taxon>Streptosporangiales</taxon>
        <taxon>Thermomonosporaceae</taxon>
        <taxon>Actinoallomurus</taxon>
    </lineage>
</organism>
<sequence>MGTWAAYLAFRAPADGRVRFPDHERAAVAVDGWTYLTGEITNYEQFEAALSGIPGPALLSAVCDSDFAGITGYLDGTPRWNAYINHQRAVAELDVPLPESEPAEDEDLLDRIMAWARTAEAPPVDRDRLRKVLATSCVFADDGLLALEQLLGVISPEVRPFGSDQRTDYDIVMITPAGETVPDEAIAEIARAVQGEADSGEPDENGHRIEFFVPKTNAPAVALPAFSATLRRLGISPATMVFWDGDWTPLADLGR</sequence>
<proteinExistence type="predicted"/>
<keyword evidence="2" id="KW-1185">Reference proteome</keyword>
<protein>
    <recommendedName>
        <fullName evidence="3">DUF695 domain-containing protein</fullName>
    </recommendedName>
</protein>
<dbReference type="Proteomes" id="UP001500503">
    <property type="component" value="Unassembled WGS sequence"/>
</dbReference>
<reference evidence="2" key="1">
    <citation type="journal article" date="2019" name="Int. J. Syst. Evol. Microbiol.">
        <title>The Global Catalogue of Microorganisms (GCM) 10K type strain sequencing project: providing services to taxonomists for standard genome sequencing and annotation.</title>
        <authorList>
            <consortium name="The Broad Institute Genomics Platform"/>
            <consortium name="The Broad Institute Genome Sequencing Center for Infectious Disease"/>
            <person name="Wu L."/>
            <person name="Ma J."/>
        </authorList>
    </citation>
    <scope>NUCLEOTIDE SEQUENCE [LARGE SCALE GENOMIC DNA]</scope>
    <source>
        <strain evidence="2">JCM 17933</strain>
    </source>
</reference>
<comment type="caution">
    <text evidence="1">The sequence shown here is derived from an EMBL/GenBank/DDBJ whole genome shotgun (WGS) entry which is preliminary data.</text>
</comment>
<dbReference type="RefSeq" id="WP_345463947.1">
    <property type="nucleotide sequence ID" value="NZ_BAABHF010000019.1"/>
</dbReference>
<name>A0ABP8PWZ9_9ACTN</name>
<gene>
    <name evidence="1" type="ORF">GCM10023191_031910</name>
</gene>
<accession>A0ABP8PWZ9</accession>
<dbReference type="EMBL" id="BAABHF010000019">
    <property type="protein sequence ID" value="GAA4493819.1"/>
    <property type="molecule type" value="Genomic_DNA"/>
</dbReference>